<proteinExistence type="predicted"/>
<dbReference type="SUPFAM" id="SSF64076">
    <property type="entry name" value="MTH938-like"/>
    <property type="match status" value="1"/>
</dbReference>
<dbReference type="InterPro" id="IPR036748">
    <property type="entry name" value="MTH938-like_sf"/>
</dbReference>
<dbReference type="EMBL" id="CP040818">
    <property type="protein sequence ID" value="QDL92365.1"/>
    <property type="molecule type" value="Genomic_DNA"/>
</dbReference>
<dbReference type="InterPro" id="IPR007523">
    <property type="entry name" value="NDUFAF3/AAMDC"/>
</dbReference>
<dbReference type="Gene3D" id="3.40.1230.10">
    <property type="entry name" value="MTH938-like"/>
    <property type="match status" value="1"/>
</dbReference>
<dbReference type="PANTHER" id="PTHR21192">
    <property type="entry name" value="NUCLEAR PROTEIN E3-3"/>
    <property type="match status" value="1"/>
</dbReference>
<organism evidence="1 2">
    <name type="scientific">Paroceanicella profunda</name>
    <dbReference type="NCBI Taxonomy" id="2579971"/>
    <lineage>
        <taxon>Bacteria</taxon>
        <taxon>Pseudomonadati</taxon>
        <taxon>Pseudomonadota</taxon>
        <taxon>Alphaproteobacteria</taxon>
        <taxon>Rhodobacterales</taxon>
        <taxon>Paracoccaceae</taxon>
        <taxon>Paroceanicella</taxon>
    </lineage>
</organism>
<keyword evidence="2" id="KW-1185">Reference proteome</keyword>
<dbReference type="CDD" id="cd00248">
    <property type="entry name" value="Mth938-like"/>
    <property type="match status" value="1"/>
</dbReference>
<dbReference type="Proteomes" id="UP000305888">
    <property type="component" value="Chromosome"/>
</dbReference>
<protein>
    <recommendedName>
        <fullName evidence="3">Mth938-like domain-containing protein</fullName>
    </recommendedName>
</protein>
<gene>
    <name evidence="1" type="ORF">FDP22_11610</name>
</gene>
<dbReference type="RefSeq" id="WP_138573123.1">
    <property type="nucleotide sequence ID" value="NZ_CP040818.1"/>
</dbReference>
<evidence type="ECO:0000313" key="2">
    <source>
        <dbReference type="Proteomes" id="UP000305888"/>
    </source>
</evidence>
<evidence type="ECO:0000313" key="1">
    <source>
        <dbReference type="EMBL" id="QDL92365.1"/>
    </source>
</evidence>
<dbReference type="KEGG" id="ppru:FDP22_11610"/>
<sequence>MQLNEIRFDGQRPVDGYGPGFFRIGGQVMTGAVLLLPDRSLPWGGPGDVAPIAAALEDIDVVLFGMGPEIDNIPAATRTCLDEAGIGVEIMSTPSACRTYNVLLAEGRRVGLALLPV</sequence>
<name>A0A5B8FVB1_9RHOB</name>
<dbReference type="OrthoDB" id="7351393at2"/>
<dbReference type="PANTHER" id="PTHR21192:SF2">
    <property type="entry name" value="NADH DEHYDROGENASE [UBIQUINONE] 1 ALPHA SUBCOMPLEX ASSEMBLY FACTOR 3"/>
    <property type="match status" value="1"/>
</dbReference>
<accession>A0A5B8FVB1</accession>
<evidence type="ECO:0008006" key="3">
    <source>
        <dbReference type="Google" id="ProtNLM"/>
    </source>
</evidence>
<dbReference type="AlphaFoldDB" id="A0A5B8FVB1"/>
<dbReference type="Pfam" id="PF04430">
    <property type="entry name" value="DUF498"/>
    <property type="match status" value="1"/>
</dbReference>
<reference evidence="1 2" key="1">
    <citation type="submission" date="2019-06" db="EMBL/GenBank/DDBJ databases">
        <title>Genome sequence of Rhodobacteraceae bacterium D4M1.</title>
        <authorList>
            <person name="Cao J."/>
        </authorList>
    </citation>
    <scope>NUCLEOTIDE SEQUENCE [LARGE SCALE GENOMIC DNA]</scope>
    <source>
        <strain evidence="1 2">D4M1</strain>
    </source>
</reference>